<protein>
    <submittedName>
        <fullName evidence="1">Uncharacterized protein</fullName>
    </submittedName>
</protein>
<accession>A0ACB9NRK6</accession>
<name>A0ACB9NRK6_9MYRT</name>
<reference evidence="2" key="1">
    <citation type="journal article" date="2023" name="Front. Plant Sci.">
        <title>Chromosomal-level genome assembly of Melastoma candidum provides insights into trichome evolution.</title>
        <authorList>
            <person name="Zhong Y."/>
            <person name="Wu W."/>
            <person name="Sun C."/>
            <person name="Zou P."/>
            <person name="Liu Y."/>
            <person name="Dai S."/>
            <person name="Zhou R."/>
        </authorList>
    </citation>
    <scope>NUCLEOTIDE SEQUENCE [LARGE SCALE GENOMIC DNA]</scope>
</reference>
<proteinExistence type="predicted"/>
<gene>
    <name evidence="1" type="ORF">MLD38_023691</name>
</gene>
<dbReference type="Proteomes" id="UP001057402">
    <property type="component" value="Chromosome 7"/>
</dbReference>
<evidence type="ECO:0000313" key="1">
    <source>
        <dbReference type="EMBL" id="KAI4338661.1"/>
    </source>
</evidence>
<evidence type="ECO:0000313" key="2">
    <source>
        <dbReference type="Proteomes" id="UP001057402"/>
    </source>
</evidence>
<organism evidence="1 2">
    <name type="scientific">Melastoma candidum</name>
    <dbReference type="NCBI Taxonomy" id="119954"/>
    <lineage>
        <taxon>Eukaryota</taxon>
        <taxon>Viridiplantae</taxon>
        <taxon>Streptophyta</taxon>
        <taxon>Embryophyta</taxon>
        <taxon>Tracheophyta</taxon>
        <taxon>Spermatophyta</taxon>
        <taxon>Magnoliopsida</taxon>
        <taxon>eudicotyledons</taxon>
        <taxon>Gunneridae</taxon>
        <taxon>Pentapetalae</taxon>
        <taxon>rosids</taxon>
        <taxon>malvids</taxon>
        <taxon>Myrtales</taxon>
        <taxon>Melastomataceae</taxon>
        <taxon>Melastomatoideae</taxon>
        <taxon>Melastomateae</taxon>
        <taxon>Melastoma</taxon>
    </lineage>
</organism>
<comment type="caution">
    <text evidence="1">The sequence shown here is derived from an EMBL/GenBank/DDBJ whole genome shotgun (WGS) entry which is preliminary data.</text>
</comment>
<sequence>MTTTSTTTTNPTPILSAPPHPSSTTMKTTTTSTPLPPPPPSSPPLPPSTPSSPLPPSLLPSLPPSSSAAAAAAAGIVTAAAPSDRKPLFQRLWTDEDEIELLQGFLLYTSQRGGATTASGAPHHDTSLFYDQIKSKLQLDFNKNQLVEKLRRLKKKYRNVVTKISSGKDFSFKSPHDQATFEISRKIWSNSIGIVGNLNNHGNSDLNIDDEEEIVRGHGFVNSVIPSFNLNPNPSPNRVSEIKSDDFRRVTAPVMGLSSSKSRKRMRLPDRTLSSAVKVEDRNNLNLGVEGNSGMGNNAANDVYNLMNHGISGTSGDGVGNNGSAMGGLIEETVRSCLAPVFKELLSGGVLFGGGLDMGRMGGIAAALNPLPFGIGGMGIGEGGSRGDERWRKQHMMELEVFSQRLELVQEQIKATLEELRSKGG</sequence>
<keyword evidence="2" id="KW-1185">Reference proteome</keyword>
<dbReference type="EMBL" id="CM042886">
    <property type="protein sequence ID" value="KAI4338661.1"/>
    <property type="molecule type" value="Genomic_DNA"/>
</dbReference>